<proteinExistence type="predicted"/>
<dbReference type="PANTHER" id="PTHR35802:SF1">
    <property type="entry name" value="PROTEASE SYNTHASE AND SPORULATION PROTEIN PAI 2"/>
    <property type="match status" value="1"/>
</dbReference>
<sequence length="203" mass="22099">MSRYAPRRPGDVARAIDDEVLAILTTHDDAGYIATPLPLLATVDEAGSVTELIGHFALSNPHVERVRRTPAAQVTFLGPHGYVAPAMVSRCGWAPSWNYRFVQMEVDIELRPEENDAAIRALVARMEGVGADRWSIDVVGARYAAMIRHVVAFRARVRRVHARFKLGQDEDPQSFAEIVAALGDAPLAAAMTDQARDDGGEGA</sequence>
<gene>
    <name evidence="1" type="ORF">DI544_08315</name>
</gene>
<dbReference type="Gene3D" id="2.30.110.10">
    <property type="entry name" value="Electron Transport, Fmn-binding Protein, Chain A"/>
    <property type="match status" value="1"/>
</dbReference>
<dbReference type="InterPro" id="IPR012349">
    <property type="entry name" value="Split_barrel_FMN-bd"/>
</dbReference>
<evidence type="ECO:0000313" key="1">
    <source>
        <dbReference type="EMBL" id="PZQ60411.1"/>
    </source>
</evidence>
<dbReference type="EMBL" id="QFQI01000005">
    <property type="protein sequence ID" value="PZQ60411.1"/>
    <property type="molecule type" value="Genomic_DNA"/>
</dbReference>
<dbReference type="Proteomes" id="UP000249229">
    <property type="component" value="Unassembled WGS sequence"/>
</dbReference>
<reference evidence="1 2" key="1">
    <citation type="submission" date="2017-08" db="EMBL/GenBank/DDBJ databases">
        <title>Infants hospitalized years apart are colonized by the same room-sourced microbial strains.</title>
        <authorList>
            <person name="Brooks B."/>
            <person name="Olm M.R."/>
            <person name="Firek B.A."/>
            <person name="Baker R."/>
            <person name="Thomas B.C."/>
            <person name="Morowitz M.J."/>
            <person name="Banfield J.F."/>
        </authorList>
    </citation>
    <scope>NUCLEOTIDE SEQUENCE [LARGE SCALE GENOMIC DNA]</scope>
    <source>
        <strain evidence="1">S2_005_001_R1_22</strain>
    </source>
</reference>
<organism evidence="1 2">
    <name type="scientific">Sphingomonas taxi</name>
    <dbReference type="NCBI Taxonomy" id="1549858"/>
    <lineage>
        <taxon>Bacteria</taxon>
        <taxon>Pseudomonadati</taxon>
        <taxon>Pseudomonadota</taxon>
        <taxon>Alphaproteobacteria</taxon>
        <taxon>Sphingomonadales</taxon>
        <taxon>Sphingomonadaceae</taxon>
        <taxon>Sphingomonas</taxon>
    </lineage>
</organism>
<dbReference type="SUPFAM" id="SSF50475">
    <property type="entry name" value="FMN-binding split barrel"/>
    <property type="match status" value="1"/>
</dbReference>
<dbReference type="Pfam" id="PF04299">
    <property type="entry name" value="FMN_bind_2"/>
    <property type="match status" value="1"/>
</dbReference>
<evidence type="ECO:0000313" key="2">
    <source>
        <dbReference type="Proteomes" id="UP000249229"/>
    </source>
</evidence>
<accession>A0A2W5P3Q6</accession>
<name>A0A2W5P3Q6_9SPHN</name>
<dbReference type="InterPro" id="IPR007396">
    <property type="entry name" value="TR_PAI2-type"/>
</dbReference>
<comment type="caution">
    <text evidence="1">The sequence shown here is derived from an EMBL/GenBank/DDBJ whole genome shotgun (WGS) entry which is preliminary data.</text>
</comment>
<dbReference type="AlphaFoldDB" id="A0A2W5P3Q6"/>
<protein>
    <submittedName>
        <fullName evidence="1">FMN-binding negative transcriptional regulator</fullName>
    </submittedName>
</protein>
<dbReference type="PANTHER" id="PTHR35802">
    <property type="entry name" value="PROTEASE SYNTHASE AND SPORULATION PROTEIN PAI 2"/>
    <property type="match status" value="1"/>
</dbReference>